<dbReference type="SUPFAM" id="SSF56645">
    <property type="entry name" value="Acyl-CoA dehydrogenase NM domain-like"/>
    <property type="match status" value="1"/>
</dbReference>
<gene>
    <name evidence="3" type="ORF">IPN02_12675</name>
</gene>
<name>A0A936TGF3_9ACTN</name>
<accession>A0A936TGF3</accession>
<dbReference type="InterPro" id="IPR009100">
    <property type="entry name" value="AcylCoA_DH/oxidase_NM_dom_sf"/>
</dbReference>
<dbReference type="GO" id="GO:0005737">
    <property type="term" value="C:cytoplasm"/>
    <property type="evidence" value="ECO:0007669"/>
    <property type="project" value="TreeGrafter"/>
</dbReference>
<dbReference type="GO" id="GO:0016712">
    <property type="term" value="F:oxidoreductase activity, acting on paired donors, with incorporation or reduction of molecular oxygen, reduced flavin or flavoprotein as one donor, and incorporation of one atom of oxygen"/>
    <property type="evidence" value="ECO:0007669"/>
    <property type="project" value="TreeGrafter"/>
</dbReference>
<dbReference type="PANTHER" id="PTHR48083">
    <property type="entry name" value="MEDIUM-CHAIN SPECIFIC ACYL-COA DEHYDROGENASE, MITOCHONDRIAL-RELATED"/>
    <property type="match status" value="1"/>
</dbReference>
<dbReference type="EMBL" id="JADJZA010000007">
    <property type="protein sequence ID" value="MBK9297660.1"/>
    <property type="molecule type" value="Genomic_DNA"/>
</dbReference>
<feature type="domain" description="Acyl-CoA dehydrogenase C-terminal" evidence="2">
    <location>
        <begin position="248"/>
        <end position="380"/>
    </location>
</feature>
<dbReference type="Pfam" id="PF08028">
    <property type="entry name" value="Acyl-CoA_dh_2"/>
    <property type="match status" value="1"/>
</dbReference>
<dbReference type="InterPro" id="IPR013107">
    <property type="entry name" value="Acyl-CoA_DH_C"/>
</dbReference>
<protein>
    <submittedName>
        <fullName evidence="3">Acyl-CoA dehydrogenase</fullName>
    </submittedName>
</protein>
<dbReference type="InterPro" id="IPR050741">
    <property type="entry name" value="Acyl-CoA_dehydrogenase"/>
</dbReference>
<dbReference type="Proteomes" id="UP000727993">
    <property type="component" value="Unassembled WGS sequence"/>
</dbReference>
<dbReference type="PIRSF" id="PIRSF016578">
    <property type="entry name" value="HsaA"/>
    <property type="match status" value="1"/>
</dbReference>
<sequence>MSDERTDAMNRDEFVARCEILSGPLAQRAVEAEELRRLPEATLADAHAADLMRVVVPRSLGGHGLGLDALAHGTRAMARGCPASAWTLSFLMLHGWLLSKLPGEARDELFAGGVVPLAPAPLAPTGTIEPTTGPEGAEGYRLSGRWEWATGVSHADWVLVHAVQTEPRFSTRFLVLPIDEVEVEDVWFTSGMAATGSNTVTVTGRFVPVHRSVDARALMYGEGQGAVAADEVDDDGLGNLAVPPVLALVASAPALGAAEAAVDAYRKRLSERVLAYTLGDKAAEQPAAQVRLAAAISDLASAVARWEREVATLAAAGADGAVTERVRVDSRLAATATVRASRTIISNVCEGAGASVYFSDSPLQRLQRDVEVLKGHVIFDWDRTAELAGRFALGFPLRPTDMV</sequence>
<evidence type="ECO:0000259" key="2">
    <source>
        <dbReference type="Pfam" id="PF08028"/>
    </source>
</evidence>
<dbReference type="GO" id="GO:0050660">
    <property type="term" value="F:flavin adenine dinucleotide binding"/>
    <property type="evidence" value="ECO:0007669"/>
    <property type="project" value="InterPro"/>
</dbReference>
<organism evidence="3 4">
    <name type="scientific">Candidatus Neomicrothrix subdominans</name>
    <dbReference type="NCBI Taxonomy" id="2954438"/>
    <lineage>
        <taxon>Bacteria</taxon>
        <taxon>Bacillati</taxon>
        <taxon>Actinomycetota</taxon>
        <taxon>Acidimicrobiia</taxon>
        <taxon>Acidimicrobiales</taxon>
        <taxon>Microthrixaceae</taxon>
        <taxon>Candidatus Neomicrothrix</taxon>
    </lineage>
</organism>
<dbReference type="InterPro" id="IPR046373">
    <property type="entry name" value="Acyl-CoA_Oxase/DH_mid-dom_sf"/>
</dbReference>
<dbReference type="InterPro" id="IPR036250">
    <property type="entry name" value="AcylCo_DH-like_C"/>
</dbReference>
<evidence type="ECO:0000313" key="3">
    <source>
        <dbReference type="EMBL" id="MBK9297660.1"/>
    </source>
</evidence>
<evidence type="ECO:0000256" key="1">
    <source>
        <dbReference type="ARBA" id="ARBA00023002"/>
    </source>
</evidence>
<dbReference type="Gene3D" id="2.40.110.10">
    <property type="entry name" value="Butyryl-CoA Dehydrogenase, subunit A, domain 2"/>
    <property type="match status" value="1"/>
</dbReference>
<dbReference type="SUPFAM" id="SSF47203">
    <property type="entry name" value="Acyl-CoA dehydrogenase C-terminal domain-like"/>
    <property type="match status" value="1"/>
</dbReference>
<proteinExistence type="predicted"/>
<dbReference type="AlphaFoldDB" id="A0A936TGF3"/>
<evidence type="ECO:0000313" key="4">
    <source>
        <dbReference type="Proteomes" id="UP000727993"/>
    </source>
</evidence>
<dbReference type="PANTHER" id="PTHR48083:SF19">
    <property type="entry name" value="FLAVIN-DEPENDENT MONOOXYGENASE, OXYGENASE SUBUNIT HSAA"/>
    <property type="match status" value="1"/>
</dbReference>
<reference evidence="3 4" key="1">
    <citation type="submission" date="2020-10" db="EMBL/GenBank/DDBJ databases">
        <title>Connecting structure to function with the recovery of over 1000 high-quality activated sludge metagenome-assembled genomes encoding full-length rRNA genes using long-read sequencing.</title>
        <authorList>
            <person name="Singleton C.M."/>
            <person name="Petriglieri F."/>
            <person name="Kristensen J.M."/>
            <person name="Kirkegaard R.H."/>
            <person name="Michaelsen T.Y."/>
            <person name="Andersen M.H."/>
            <person name="Karst S.M."/>
            <person name="Dueholm M.S."/>
            <person name="Nielsen P.H."/>
            <person name="Albertsen M."/>
        </authorList>
    </citation>
    <scope>NUCLEOTIDE SEQUENCE [LARGE SCALE GENOMIC DNA]</scope>
    <source>
        <strain evidence="3">Lyne_18-Q3-R50-59_MAXAC.006</strain>
    </source>
</reference>
<dbReference type="GO" id="GO:0033539">
    <property type="term" value="P:fatty acid beta-oxidation using acyl-CoA dehydrogenase"/>
    <property type="evidence" value="ECO:0007669"/>
    <property type="project" value="TreeGrafter"/>
</dbReference>
<comment type="caution">
    <text evidence="3">The sequence shown here is derived from an EMBL/GenBank/DDBJ whole genome shotgun (WGS) entry which is preliminary data.</text>
</comment>
<dbReference type="InterPro" id="IPR037069">
    <property type="entry name" value="AcylCoA_DH/ox_N_sf"/>
</dbReference>
<keyword evidence="1" id="KW-0560">Oxidoreductase</keyword>
<dbReference type="Gene3D" id="1.20.140.10">
    <property type="entry name" value="Butyryl-CoA Dehydrogenase, subunit A, domain 3"/>
    <property type="match status" value="1"/>
</dbReference>
<dbReference type="Gene3D" id="1.10.540.10">
    <property type="entry name" value="Acyl-CoA dehydrogenase/oxidase, N-terminal domain"/>
    <property type="match status" value="1"/>
</dbReference>
<dbReference type="GO" id="GO:0003995">
    <property type="term" value="F:acyl-CoA dehydrogenase activity"/>
    <property type="evidence" value="ECO:0007669"/>
    <property type="project" value="TreeGrafter"/>
</dbReference>